<evidence type="ECO:0000313" key="4">
    <source>
        <dbReference type="Proteomes" id="UP000008810"/>
    </source>
</evidence>
<sequence length="112" mass="12574">MPAPMSDIREYIDRFIDWIHVHTTNAKSNNEILKHDPKIPSVENTTPRPRVALSPGDTWAANPSSTTAPTPQLRPLTIAAGLCREKPARSRRRRGSVLVRLLRRARCEIGNS</sequence>
<dbReference type="InParanoid" id="A0A2K2CMX0"/>
<evidence type="ECO:0000313" key="2">
    <source>
        <dbReference type="EMBL" id="PNT63384.1"/>
    </source>
</evidence>
<evidence type="ECO:0000256" key="1">
    <source>
        <dbReference type="SAM" id="MobiDB-lite"/>
    </source>
</evidence>
<reference evidence="3" key="3">
    <citation type="submission" date="2018-08" db="UniProtKB">
        <authorList>
            <consortium name="EnsemblPlants"/>
        </authorList>
    </citation>
    <scope>IDENTIFICATION</scope>
    <source>
        <strain evidence="3">cv. Bd21</strain>
    </source>
</reference>
<dbReference type="Gramene" id="PNT63384">
    <property type="protein sequence ID" value="PNT63384"/>
    <property type="gene ID" value="BRADI_4g15018v3"/>
</dbReference>
<dbReference type="EnsemblPlants" id="PNT63384">
    <property type="protein sequence ID" value="PNT63384"/>
    <property type="gene ID" value="BRADI_4g15018v3"/>
</dbReference>
<organism evidence="2">
    <name type="scientific">Brachypodium distachyon</name>
    <name type="common">Purple false brome</name>
    <name type="synonym">Trachynia distachya</name>
    <dbReference type="NCBI Taxonomy" id="15368"/>
    <lineage>
        <taxon>Eukaryota</taxon>
        <taxon>Viridiplantae</taxon>
        <taxon>Streptophyta</taxon>
        <taxon>Embryophyta</taxon>
        <taxon>Tracheophyta</taxon>
        <taxon>Spermatophyta</taxon>
        <taxon>Magnoliopsida</taxon>
        <taxon>Liliopsida</taxon>
        <taxon>Poales</taxon>
        <taxon>Poaceae</taxon>
        <taxon>BOP clade</taxon>
        <taxon>Pooideae</taxon>
        <taxon>Stipodae</taxon>
        <taxon>Brachypodieae</taxon>
        <taxon>Brachypodium</taxon>
    </lineage>
</organism>
<dbReference type="Proteomes" id="UP000008810">
    <property type="component" value="Chromosome 4"/>
</dbReference>
<reference evidence="2" key="2">
    <citation type="submission" date="2017-06" db="EMBL/GenBank/DDBJ databases">
        <title>WGS assembly of Brachypodium distachyon.</title>
        <authorList>
            <consortium name="The International Brachypodium Initiative"/>
            <person name="Lucas S."/>
            <person name="Harmon-Smith M."/>
            <person name="Lail K."/>
            <person name="Tice H."/>
            <person name="Grimwood J."/>
            <person name="Bruce D."/>
            <person name="Barry K."/>
            <person name="Shu S."/>
            <person name="Lindquist E."/>
            <person name="Wang M."/>
            <person name="Pitluck S."/>
            <person name="Vogel J.P."/>
            <person name="Garvin D.F."/>
            <person name="Mockler T.C."/>
            <person name="Schmutz J."/>
            <person name="Rokhsar D."/>
            <person name="Bevan M.W."/>
        </authorList>
    </citation>
    <scope>NUCLEOTIDE SEQUENCE</scope>
    <source>
        <strain evidence="2">Bd21</strain>
    </source>
</reference>
<dbReference type="EMBL" id="CM000883">
    <property type="protein sequence ID" value="PNT63384.1"/>
    <property type="molecule type" value="Genomic_DNA"/>
</dbReference>
<feature type="compositionally biased region" description="Polar residues" evidence="1">
    <location>
        <begin position="61"/>
        <end position="70"/>
    </location>
</feature>
<name>A0A2K2CMX0_BRADI</name>
<dbReference type="AlphaFoldDB" id="A0A2K2CMX0"/>
<evidence type="ECO:0000313" key="3">
    <source>
        <dbReference type="EnsemblPlants" id="PNT63384"/>
    </source>
</evidence>
<feature type="region of interest" description="Disordered" evidence="1">
    <location>
        <begin position="32"/>
        <end position="72"/>
    </location>
</feature>
<gene>
    <name evidence="2" type="ORF">BRADI_4g15018v3</name>
</gene>
<proteinExistence type="predicted"/>
<accession>A0A2K2CMX0</accession>
<protein>
    <submittedName>
        <fullName evidence="2 3">Uncharacterized protein</fullName>
    </submittedName>
</protein>
<reference evidence="2 3" key="1">
    <citation type="journal article" date="2010" name="Nature">
        <title>Genome sequencing and analysis of the model grass Brachypodium distachyon.</title>
        <authorList>
            <consortium name="International Brachypodium Initiative"/>
        </authorList>
    </citation>
    <scope>NUCLEOTIDE SEQUENCE [LARGE SCALE GENOMIC DNA]</scope>
    <source>
        <strain evidence="2 3">Bd21</strain>
    </source>
</reference>
<keyword evidence="4" id="KW-1185">Reference proteome</keyword>